<feature type="transmembrane region" description="Helical" evidence="1">
    <location>
        <begin position="12"/>
        <end position="34"/>
    </location>
</feature>
<evidence type="ECO:0000256" key="1">
    <source>
        <dbReference type="SAM" id="Phobius"/>
    </source>
</evidence>
<keyword evidence="3" id="KW-1185">Reference proteome</keyword>
<dbReference type="AlphaFoldDB" id="A0A654LZN8"/>
<dbReference type="EMBL" id="CP012850">
    <property type="protein sequence ID" value="ALI36675.1"/>
    <property type="molecule type" value="Genomic_DNA"/>
</dbReference>
<dbReference type="RefSeq" id="WP_196815898.1">
    <property type="nucleotide sequence ID" value="NZ_CP012850.1"/>
</dbReference>
<evidence type="ECO:0000313" key="2">
    <source>
        <dbReference type="EMBL" id="ALI36675.1"/>
    </source>
</evidence>
<sequence length="76" mass="8591">MKSKFEFKYTDVVVVALAMTIGFCVILMNLTGLWPCQILEATGQYFQIDTLQNSTSSIDKIMYDMHNSLVGLFRCG</sequence>
<dbReference type="Proteomes" id="UP000058925">
    <property type="component" value="Chromosome"/>
</dbReference>
<dbReference type="KEGG" id="taa:NMY3_02482"/>
<reference evidence="3" key="1">
    <citation type="submission" date="2015-10" db="EMBL/GenBank/DDBJ databases">
        <title>Niche specialization of a soil ammonia-oxidizing archaeon, Candidatus Nitrosocosmicus oleophilus.</title>
        <authorList>
            <person name="Jung M.-Y."/>
            <person name="Rhee S.-K."/>
        </authorList>
    </citation>
    <scope>NUCLEOTIDE SEQUENCE [LARGE SCALE GENOMIC DNA]</scope>
    <source>
        <strain evidence="3">MY3</strain>
    </source>
</reference>
<gene>
    <name evidence="2" type="ORF">NMY3_02482</name>
</gene>
<accession>A0A654LZN8</accession>
<dbReference type="GeneID" id="60422423"/>
<keyword evidence="1" id="KW-0812">Transmembrane</keyword>
<proteinExistence type="predicted"/>
<keyword evidence="1" id="KW-1133">Transmembrane helix</keyword>
<evidence type="ECO:0000313" key="3">
    <source>
        <dbReference type="Proteomes" id="UP000058925"/>
    </source>
</evidence>
<protein>
    <submittedName>
        <fullName evidence="2">Uncharacterized protein</fullName>
    </submittedName>
</protein>
<organism evidence="2 3">
    <name type="scientific">Candidatus Nitrosocosmicus oleophilus</name>
    <dbReference type="NCBI Taxonomy" id="1353260"/>
    <lineage>
        <taxon>Archaea</taxon>
        <taxon>Nitrososphaerota</taxon>
        <taxon>Nitrososphaeria</taxon>
        <taxon>Nitrososphaerales</taxon>
        <taxon>Nitrososphaeraceae</taxon>
        <taxon>Candidatus Nitrosocosmicus</taxon>
    </lineage>
</organism>
<name>A0A654LZN8_9ARCH</name>
<dbReference type="OrthoDB" id="379478at2157"/>
<keyword evidence="1" id="KW-0472">Membrane</keyword>